<accession>A0A2T1GL53</accession>
<dbReference type="Proteomes" id="UP000238937">
    <property type="component" value="Unassembled WGS sequence"/>
</dbReference>
<dbReference type="RefSeq" id="WP_106300745.1">
    <property type="nucleotide sequence ID" value="NZ_PVWO01000033.1"/>
</dbReference>
<dbReference type="OrthoDB" id="9838305at2"/>
<dbReference type="AlphaFoldDB" id="A0A2T1GL53"/>
<gene>
    <name evidence="1" type="ORF">C7B77_04530</name>
</gene>
<proteinExistence type="predicted"/>
<evidence type="ECO:0000313" key="1">
    <source>
        <dbReference type="EMBL" id="PSB58496.1"/>
    </source>
</evidence>
<name>A0A2T1GL53_9CYAN</name>
<organism evidence="1 2">
    <name type="scientific">Chamaesiphon polymorphus CCALA 037</name>
    <dbReference type="NCBI Taxonomy" id="2107692"/>
    <lineage>
        <taxon>Bacteria</taxon>
        <taxon>Bacillati</taxon>
        <taxon>Cyanobacteriota</taxon>
        <taxon>Cyanophyceae</taxon>
        <taxon>Gomontiellales</taxon>
        <taxon>Chamaesiphonaceae</taxon>
        <taxon>Chamaesiphon</taxon>
    </lineage>
</organism>
<comment type="caution">
    <text evidence="1">The sequence shown here is derived from an EMBL/GenBank/DDBJ whole genome shotgun (WGS) entry which is preliminary data.</text>
</comment>
<evidence type="ECO:0000313" key="2">
    <source>
        <dbReference type="Proteomes" id="UP000238937"/>
    </source>
</evidence>
<protein>
    <submittedName>
        <fullName evidence="1">Uncharacterized protein</fullName>
    </submittedName>
</protein>
<dbReference type="EMBL" id="PVWO01000033">
    <property type="protein sequence ID" value="PSB58496.1"/>
    <property type="molecule type" value="Genomic_DNA"/>
</dbReference>
<keyword evidence="2" id="KW-1185">Reference proteome</keyword>
<reference evidence="1 2" key="1">
    <citation type="submission" date="2018-03" db="EMBL/GenBank/DDBJ databases">
        <title>The ancient ancestry and fast evolution of plastids.</title>
        <authorList>
            <person name="Moore K.R."/>
            <person name="Magnabosco C."/>
            <person name="Momper L."/>
            <person name="Gold D.A."/>
            <person name="Bosak T."/>
            <person name="Fournier G.P."/>
        </authorList>
    </citation>
    <scope>NUCLEOTIDE SEQUENCE [LARGE SCALE GENOMIC DNA]</scope>
    <source>
        <strain evidence="1 2">CCALA 037</strain>
    </source>
</reference>
<sequence>MLQPHSSGLSQLVTSSLSRTKLPTGKSFGSSTLNIVSLPELVLPITIDSESIVDNTCEIVQQQPRSLALEVGKIVVVALWFWCLVGANFCADTINSIANFRTPEV</sequence>